<dbReference type="Proteomes" id="UP000789366">
    <property type="component" value="Unassembled WGS sequence"/>
</dbReference>
<sequence length="102" mass="11469">NNIDNEDLMSVNSKAELLITICLKQVKIEETKTKRVDAKDVREIKETNKAPIVNALSTKVLVLNPLLPLVQKQKTAAIRNCKYSFIKRDKETNNLSSSKATT</sequence>
<proteinExistence type="predicted"/>
<feature type="non-terminal residue" evidence="1">
    <location>
        <position position="1"/>
    </location>
</feature>
<protein>
    <submittedName>
        <fullName evidence="1">10359_t:CDS:1</fullName>
    </submittedName>
</protein>
<gene>
    <name evidence="1" type="ORF">SPELUC_LOCUS7199</name>
</gene>
<keyword evidence="2" id="KW-1185">Reference proteome</keyword>
<evidence type="ECO:0000313" key="2">
    <source>
        <dbReference type="Proteomes" id="UP000789366"/>
    </source>
</evidence>
<comment type="caution">
    <text evidence="1">The sequence shown here is derived from an EMBL/GenBank/DDBJ whole genome shotgun (WGS) entry which is preliminary data.</text>
</comment>
<accession>A0ACA9MPD0</accession>
<organism evidence="1 2">
    <name type="scientific">Cetraspora pellucida</name>
    <dbReference type="NCBI Taxonomy" id="1433469"/>
    <lineage>
        <taxon>Eukaryota</taxon>
        <taxon>Fungi</taxon>
        <taxon>Fungi incertae sedis</taxon>
        <taxon>Mucoromycota</taxon>
        <taxon>Glomeromycotina</taxon>
        <taxon>Glomeromycetes</taxon>
        <taxon>Diversisporales</taxon>
        <taxon>Gigasporaceae</taxon>
        <taxon>Cetraspora</taxon>
    </lineage>
</organism>
<evidence type="ECO:0000313" key="1">
    <source>
        <dbReference type="EMBL" id="CAG8602973.1"/>
    </source>
</evidence>
<dbReference type="EMBL" id="CAJVPW010009245">
    <property type="protein sequence ID" value="CAG8602973.1"/>
    <property type="molecule type" value="Genomic_DNA"/>
</dbReference>
<name>A0ACA9MPD0_9GLOM</name>
<reference evidence="1" key="1">
    <citation type="submission" date="2021-06" db="EMBL/GenBank/DDBJ databases">
        <authorList>
            <person name="Kallberg Y."/>
            <person name="Tangrot J."/>
            <person name="Rosling A."/>
        </authorList>
    </citation>
    <scope>NUCLEOTIDE SEQUENCE</scope>
    <source>
        <strain evidence="1">28 12/20/2015</strain>
    </source>
</reference>